<protein>
    <submittedName>
        <fullName evidence="2">Uncharacterized protein</fullName>
    </submittedName>
</protein>
<name>A0A392T598_9FABA</name>
<dbReference type="EMBL" id="LXQA010509144">
    <property type="protein sequence ID" value="MCI56238.1"/>
    <property type="molecule type" value="Genomic_DNA"/>
</dbReference>
<dbReference type="AlphaFoldDB" id="A0A392T598"/>
<feature type="region of interest" description="Disordered" evidence="1">
    <location>
        <begin position="17"/>
        <end position="55"/>
    </location>
</feature>
<feature type="non-terminal residue" evidence="2">
    <location>
        <position position="93"/>
    </location>
</feature>
<evidence type="ECO:0000313" key="3">
    <source>
        <dbReference type="Proteomes" id="UP000265520"/>
    </source>
</evidence>
<feature type="compositionally biased region" description="Basic and acidic residues" evidence="1">
    <location>
        <begin position="17"/>
        <end position="42"/>
    </location>
</feature>
<keyword evidence="3" id="KW-1185">Reference proteome</keyword>
<proteinExistence type="predicted"/>
<organism evidence="2 3">
    <name type="scientific">Trifolium medium</name>
    <dbReference type="NCBI Taxonomy" id="97028"/>
    <lineage>
        <taxon>Eukaryota</taxon>
        <taxon>Viridiplantae</taxon>
        <taxon>Streptophyta</taxon>
        <taxon>Embryophyta</taxon>
        <taxon>Tracheophyta</taxon>
        <taxon>Spermatophyta</taxon>
        <taxon>Magnoliopsida</taxon>
        <taxon>eudicotyledons</taxon>
        <taxon>Gunneridae</taxon>
        <taxon>Pentapetalae</taxon>
        <taxon>rosids</taxon>
        <taxon>fabids</taxon>
        <taxon>Fabales</taxon>
        <taxon>Fabaceae</taxon>
        <taxon>Papilionoideae</taxon>
        <taxon>50 kb inversion clade</taxon>
        <taxon>NPAAA clade</taxon>
        <taxon>Hologalegina</taxon>
        <taxon>IRL clade</taxon>
        <taxon>Trifolieae</taxon>
        <taxon>Trifolium</taxon>
    </lineage>
</organism>
<sequence>TLSHFLQEILNDKENIEEKEEKDKTVVENDKNVEEKKEESKATTETASQGNKDSANILEETLPTAGVAVDRMKESNDKAVEIEVDAQGDIKMD</sequence>
<dbReference type="Proteomes" id="UP000265520">
    <property type="component" value="Unassembled WGS sequence"/>
</dbReference>
<evidence type="ECO:0000256" key="1">
    <source>
        <dbReference type="SAM" id="MobiDB-lite"/>
    </source>
</evidence>
<evidence type="ECO:0000313" key="2">
    <source>
        <dbReference type="EMBL" id="MCI56238.1"/>
    </source>
</evidence>
<comment type="caution">
    <text evidence="2">The sequence shown here is derived from an EMBL/GenBank/DDBJ whole genome shotgun (WGS) entry which is preliminary data.</text>
</comment>
<accession>A0A392T598</accession>
<feature type="non-terminal residue" evidence="2">
    <location>
        <position position="1"/>
    </location>
</feature>
<reference evidence="2 3" key="1">
    <citation type="journal article" date="2018" name="Front. Plant Sci.">
        <title>Red Clover (Trifolium pratense) and Zigzag Clover (T. medium) - A Picture of Genomic Similarities and Differences.</title>
        <authorList>
            <person name="Dluhosova J."/>
            <person name="Istvanek J."/>
            <person name="Nedelnik J."/>
            <person name="Repkova J."/>
        </authorList>
    </citation>
    <scope>NUCLEOTIDE SEQUENCE [LARGE SCALE GENOMIC DNA]</scope>
    <source>
        <strain evidence="3">cv. 10/8</strain>
        <tissue evidence="2">Leaf</tissue>
    </source>
</reference>